<dbReference type="AlphaFoldDB" id="A0A6C0Y6C9"/>
<reference evidence="1 2" key="1">
    <citation type="submission" date="2019-09" db="EMBL/GenBank/DDBJ databases">
        <title>Non-baumannii Acinetobacter spp. carrying blaNDM-1 isolated in China.</title>
        <authorList>
            <person name="Cui C."/>
            <person name="Chen C."/>
            <person name="Sun J."/>
            <person name="Liu Y."/>
        </authorList>
    </citation>
    <scope>NUCLEOTIDE SEQUENCE [LARGE SCALE GENOMIC DNA]</scope>
    <source>
        <strain evidence="1 2">B18</strain>
        <plasmid evidence="2">pb18-1</plasmid>
    </source>
</reference>
<proteinExistence type="predicted"/>
<evidence type="ECO:0000313" key="2">
    <source>
        <dbReference type="Proteomes" id="UP000503440"/>
    </source>
</evidence>
<name>A0A6C0Y6C9_9GAMM</name>
<organism evidence="1 2">
    <name type="scientific">Acinetobacter indicus</name>
    <dbReference type="NCBI Taxonomy" id="756892"/>
    <lineage>
        <taxon>Bacteria</taxon>
        <taxon>Pseudomonadati</taxon>
        <taxon>Pseudomonadota</taxon>
        <taxon>Gammaproteobacteria</taxon>
        <taxon>Moraxellales</taxon>
        <taxon>Moraxellaceae</taxon>
        <taxon>Acinetobacter</taxon>
    </lineage>
</organism>
<dbReference type="EMBL" id="CP044456">
    <property type="protein sequence ID" value="QIC71718.1"/>
    <property type="molecule type" value="Genomic_DNA"/>
</dbReference>
<gene>
    <name evidence="1" type="ORF">FSC09_15085</name>
</gene>
<geneLocation type="plasmid" evidence="2">
    <name>pb18-1</name>
</geneLocation>
<evidence type="ECO:0000313" key="1">
    <source>
        <dbReference type="EMBL" id="QIC71718.1"/>
    </source>
</evidence>
<dbReference type="RefSeq" id="WP_163146376.1">
    <property type="nucleotide sequence ID" value="NZ_CP044456.1"/>
</dbReference>
<sequence>MSIFRTAESFDVVRYTPDGLTRAAHDKAFNIPTVFFNAKEGLFEPMPIFEFMRYLYAKNSDRFNDYAQLKQREDKSLVVLLNNVDMGKANEMIALINELSLSAQKAQLYLATQLNSDALLKSFEQWLLNSGEYKSLQLNHQLETFDSAENGLELVRQNEKLKPVVLTRLIMKFKAEVMGNSLVQYI</sequence>
<dbReference type="Proteomes" id="UP000503440">
    <property type="component" value="Plasmid pB18-1"/>
</dbReference>
<protein>
    <submittedName>
        <fullName evidence="1">Uncharacterized protein</fullName>
    </submittedName>
</protein>
<accession>A0A6C0Y6C9</accession>
<keyword evidence="1" id="KW-0614">Plasmid</keyword>